<sequence>MVPWDGDEMLLVAWDERWPESITLHDGEHGGMGVHHIFFSMCINNAIYTHSFLISLVTRWGSRPLPAQDTARDWPSPSAGQSVCPPRFASDGPPESQQPGFVTNRPTNQTLQAVCLLSSAQNEVAARMHLSAAPTRATRFEVPGVPWDNSYPPKGMACLCQLLRILLPRYGVPRQLLEQLPC</sequence>
<dbReference type="KEGG" id="uvi:66062495"/>
<gene>
    <name evidence="2" type="ORF">UV8b_01717</name>
</gene>
<protein>
    <submittedName>
        <fullName evidence="2">Uncharacterized protein</fullName>
    </submittedName>
</protein>
<dbReference type="Proteomes" id="UP000027002">
    <property type="component" value="Chromosome 1"/>
</dbReference>
<dbReference type="RefSeq" id="XP_042995149.1">
    <property type="nucleotide sequence ID" value="XM_043139215.1"/>
</dbReference>
<keyword evidence="3" id="KW-1185">Reference proteome</keyword>
<dbReference type="GeneID" id="66062495"/>
<reference evidence="2" key="1">
    <citation type="submission" date="2020-03" db="EMBL/GenBank/DDBJ databases">
        <title>A mixture of massive structural variations and highly conserved coding sequences in Ustilaginoidea virens genome.</title>
        <authorList>
            <person name="Zhang K."/>
            <person name="Zhao Z."/>
            <person name="Zhang Z."/>
            <person name="Li Y."/>
            <person name="Hsiang T."/>
            <person name="Sun W."/>
        </authorList>
    </citation>
    <scope>NUCLEOTIDE SEQUENCE</scope>
    <source>
        <strain evidence="2">UV-8b</strain>
    </source>
</reference>
<evidence type="ECO:0000313" key="3">
    <source>
        <dbReference type="Proteomes" id="UP000027002"/>
    </source>
</evidence>
<accession>A0A8E5MEN9</accession>
<dbReference type="EMBL" id="CP072753">
    <property type="protein sequence ID" value="QUC17476.1"/>
    <property type="molecule type" value="Genomic_DNA"/>
</dbReference>
<organism evidence="2 3">
    <name type="scientific">Ustilaginoidea virens</name>
    <name type="common">Rice false smut fungus</name>
    <name type="synonym">Villosiclava virens</name>
    <dbReference type="NCBI Taxonomy" id="1159556"/>
    <lineage>
        <taxon>Eukaryota</taxon>
        <taxon>Fungi</taxon>
        <taxon>Dikarya</taxon>
        <taxon>Ascomycota</taxon>
        <taxon>Pezizomycotina</taxon>
        <taxon>Sordariomycetes</taxon>
        <taxon>Hypocreomycetidae</taxon>
        <taxon>Hypocreales</taxon>
        <taxon>Clavicipitaceae</taxon>
        <taxon>Ustilaginoidea</taxon>
    </lineage>
</organism>
<feature type="region of interest" description="Disordered" evidence="1">
    <location>
        <begin position="68"/>
        <end position="100"/>
    </location>
</feature>
<proteinExistence type="predicted"/>
<dbReference type="AlphaFoldDB" id="A0A8E5MEN9"/>
<name>A0A8E5MEN9_USTVR</name>
<evidence type="ECO:0000256" key="1">
    <source>
        <dbReference type="SAM" id="MobiDB-lite"/>
    </source>
</evidence>
<evidence type="ECO:0000313" key="2">
    <source>
        <dbReference type="EMBL" id="QUC17476.1"/>
    </source>
</evidence>